<organism evidence="2 3">
    <name type="scientific">Oceaniovalibus guishaninsula JLT2003</name>
    <dbReference type="NCBI Taxonomy" id="1231392"/>
    <lineage>
        <taxon>Bacteria</taxon>
        <taxon>Pseudomonadati</taxon>
        <taxon>Pseudomonadota</taxon>
        <taxon>Alphaproteobacteria</taxon>
        <taxon>Rhodobacterales</taxon>
        <taxon>Roseobacteraceae</taxon>
        <taxon>Oceaniovalibus</taxon>
    </lineage>
</organism>
<reference evidence="2 3" key="1">
    <citation type="journal article" date="2012" name="J. Bacteriol.">
        <title>Draft Genome Sequence of Oceaniovalibus guishaninsula JLT2003T.</title>
        <authorList>
            <person name="Tang K."/>
            <person name="Liu K."/>
            <person name="Jiao N."/>
        </authorList>
    </citation>
    <scope>NUCLEOTIDE SEQUENCE [LARGE SCALE GENOMIC DNA]</scope>
    <source>
        <strain evidence="2 3">JLT2003</strain>
    </source>
</reference>
<dbReference type="OrthoDB" id="9342475at2"/>
<dbReference type="SUPFAM" id="SSF49899">
    <property type="entry name" value="Concanavalin A-like lectins/glucanases"/>
    <property type="match status" value="1"/>
</dbReference>
<dbReference type="STRING" id="1231392.OCGS_2727"/>
<evidence type="ECO:0000313" key="3">
    <source>
        <dbReference type="Proteomes" id="UP000006765"/>
    </source>
</evidence>
<dbReference type="Gene3D" id="2.60.120.200">
    <property type="match status" value="1"/>
</dbReference>
<evidence type="ECO:0000313" key="2">
    <source>
        <dbReference type="EMBL" id="EKE43136.1"/>
    </source>
</evidence>
<protein>
    <submittedName>
        <fullName evidence="2">Uncharacterized protein</fullName>
    </submittedName>
</protein>
<dbReference type="Proteomes" id="UP000006765">
    <property type="component" value="Unassembled WGS sequence"/>
</dbReference>
<feature type="region of interest" description="Disordered" evidence="1">
    <location>
        <begin position="275"/>
        <end position="323"/>
    </location>
</feature>
<dbReference type="AlphaFoldDB" id="K2GK92"/>
<proteinExistence type="predicted"/>
<gene>
    <name evidence="2" type="ORF">OCGS_2727</name>
</gene>
<dbReference type="Pfam" id="PF13385">
    <property type="entry name" value="Laminin_G_3"/>
    <property type="match status" value="1"/>
</dbReference>
<dbReference type="PATRIC" id="fig|1231392.3.peg.2744"/>
<dbReference type="EMBL" id="AMGO01000068">
    <property type="protein sequence ID" value="EKE43136.1"/>
    <property type="molecule type" value="Genomic_DNA"/>
</dbReference>
<feature type="compositionally biased region" description="Gly residues" evidence="1">
    <location>
        <begin position="275"/>
        <end position="318"/>
    </location>
</feature>
<keyword evidence="3" id="KW-1185">Reference proteome</keyword>
<evidence type="ECO:0000256" key="1">
    <source>
        <dbReference type="SAM" id="MobiDB-lite"/>
    </source>
</evidence>
<comment type="caution">
    <text evidence="2">The sequence shown here is derived from an EMBL/GenBank/DDBJ whole genome shotgun (WGS) entry which is preliminary data.</text>
</comment>
<dbReference type="InterPro" id="IPR013320">
    <property type="entry name" value="ConA-like_dom_sf"/>
</dbReference>
<name>K2GK92_9RHOB</name>
<accession>K2GK92</accession>
<sequence length="520" mass="54096">MDHDAGWNISQGTVALNFTTADASSRQGLLSRDARQFGDGGHMTIMIEKGHVVARLQSEDGSHTVAGGRVQNGRVHDIALTFGDDGMTLWFDGDEVDSNGYRGGLDGNDEKIVVGANNWASPSGTTGRLKHDLDGSVENVRLFDTALPDESIRALHGGAPDKAQPEPAPTPTVPGNSAPEALIDGRGLSMAEGQRKGMELSRYFSDADRDTLVFKFEDDPSWATIAGNKIKFAPGADDSGSHTLRVKAFDGQAFSDYIDIQVDIADVLGGSGGGDDAGGGNGHGASGKGDSNTGGPGGHDGGASSGGSGNDSGSGGSPGKTVTLVAGQGVLSGPVGNQTWGDGVTLVGYNLKGRPAEVAWGNQHRDDSFGIKGGRWDGQIDFYEGDGGKSEKLVIDFGGAVTDVVLDVALMGIHEGPRIKGEKGSETGKWTALDDQGRIVDSGLIGPELSMLGRDKAAAGSYGTYPIDIDADAYFSQLVIEATQFEHGRGHSTERSYGENNSDIAIAEVTYTRIDDFDFG</sequence>
<dbReference type="eggNOG" id="COG2931">
    <property type="taxonomic scope" value="Bacteria"/>
</dbReference>
<feature type="region of interest" description="Disordered" evidence="1">
    <location>
        <begin position="155"/>
        <end position="176"/>
    </location>
</feature>